<organism evidence="10 11">
    <name type="scientific">Conidiobolus coronatus (strain ATCC 28846 / CBS 209.66 / NRRL 28638)</name>
    <name type="common">Delacroixia coronata</name>
    <dbReference type="NCBI Taxonomy" id="796925"/>
    <lineage>
        <taxon>Eukaryota</taxon>
        <taxon>Fungi</taxon>
        <taxon>Fungi incertae sedis</taxon>
        <taxon>Zoopagomycota</taxon>
        <taxon>Entomophthoromycotina</taxon>
        <taxon>Entomophthoromycetes</taxon>
        <taxon>Entomophthorales</taxon>
        <taxon>Ancylistaceae</taxon>
        <taxon>Conidiobolus</taxon>
    </lineage>
</organism>
<dbReference type="InterPro" id="IPR022751">
    <property type="entry name" value="Alpha_mannosyltransferase"/>
</dbReference>
<dbReference type="GO" id="GO:0005794">
    <property type="term" value="C:Golgi apparatus"/>
    <property type="evidence" value="ECO:0007669"/>
    <property type="project" value="TreeGrafter"/>
</dbReference>
<evidence type="ECO:0000256" key="6">
    <source>
        <dbReference type="ARBA" id="ARBA00022968"/>
    </source>
</evidence>
<dbReference type="Proteomes" id="UP000070444">
    <property type="component" value="Unassembled WGS sequence"/>
</dbReference>
<dbReference type="GO" id="GO:0000033">
    <property type="term" value="F:alpha-1,3-mannosyltransferase activity"/>
    <property type="evidence" value="ECO:0007669"/>
    <property type="project" value="TreeGrafter"/>
</dbReference>
<keyword evidence="6" id="KW-0735">Signal-anchor</keyword>
<evidence type="ECO:0000256" key="5">
    <source>
        <dbReference type="ARBA" id="ARBA00022692"/>
    </source>
</evidence>
<proteinExistence type="inferred from homology"/>
<comment type="similarity">
    <text evidence="2">Belongs to the MNN1/MNT family.</text>
</comment>
<evidence type="ECO:0000313" key="10">
    <source>
        <dbReference type="EMBL" id="KXN74549.1"/>
    </source>
</evidence>
<keyword evidence="3" id="KW-0328">Glycosyltransferase</keyword>
<dbReference type="SUPFAM" id="SSF53448">
    <property type="entry name" value="Nucleotide-diphospho-sugar transferases"/>
    <property type="match status" value="1"/>
</dbReference>
<protein>
    <submittedName>
        <fullName evidence="10">Glycosyltransferase family 71 protein</fullName>
    </submittedName>
</protein>
<comment type="subcellular location">
    <subcellularLocation>
        <location evidence="1">Membrane</location>
        <topology evidence="1">Single-pass type II membrane protein</topology>
    </subcellularLocation>
</comment>
<keyword evidence="9" id="KW-0325">Glycoprotein</keyword>
<dbReference type="GO" id="GO:0016020">
    <property type="term" value="C:membrane"/>
    <property type="evidence" value="ECO:0007669"/>
    <property type="project" value="UniProtKB-SubCell"/>
</dbReference>
<dbReference type="InterPro" id="IPR029044">
    <property type="entry name" value="Nucleotide-diphossugar_trans"/>
</dbReference>
<accession>A0A137PHR7</accession>
<dbReference type="Gene3D" id="3.90.550.10">
    <property type="entry name" value="Spore Coat Polysaccharide Biosynthesis Protein SpsA, Chain A"/>
    <property type="match status" value="1"/>
</dbReference>
<keyword evidence="11" id="KW-1185">Reference proteome</keyword>
<dbReference type="PANTHER" id="PTHR31392:SF1">
    <property type="entry name" value="ALPHA-1,3-MANNOSYLTRANSFERASE MNN1-RELATED"/>
    <property type="match status" value="1"/>
</dbReference>
<dbReference type="AlphaFoldDB" id="A0A137PHR7"/>
<dbReference type="PANTHER" id="PTHR31392">
    <property type="entry name" value="ALPHA-1,3-MANNOSYLTRANSFERASE MNN1-RELATED"/>
    <property type="match status" value="1"/>
</dbReference>
<keyword evidence="7" id="KW-1133">Transmembrane helix</keyword>
<reference evidence="10 11" key="1">
    <citation type="journal article" date="2015" name="Genome Biol. Evol.">
        <title>Phylogenomic analyses indicate that early fungi evolved digesting cell walls of algal ancestors of land plants.</title>
        <authorList>
            <person name="Chang Y."/>
            <person name="Wang S."/>
            <person name="Sekimoto S."/>
            <person name="Aerts A.L."/>
            <person name="Choi C."/>
            <person name="Clum A."/>
            <person name="LaButti K.M."/>
            <person name="Lindquist E.A."/>
            <person name="Yee Ngan C."/>
            <person name="Ohm R.A."/>
            <person name="Salamov A.A."/>
            <person name="Grigoriev I.V."/>
            <person name="Spatafora J.W."/>
            <person name="Berbee M.L."/>
        </authorList>
    </citation>
    <scope>NUCLEOTIDE SEQUENCE [LARGE SCALE GENOMIC DNA]</scope>
    <source>
        <strain evidence="10 11">NRRL 28638</strain>
    </source>
</reference>
<keyword evidence="4 10" id="KW-0808">Transferase</keyword>
<sequence length="353" mass="40587">MVSTLIRSIRDIHNSKIPIYLNYIGDGDLSNENREYLSSIATGVTAIDITKHLNNDILKLGGWSVKAFSLLAAPAEQVVLMDADVLFLQSPDKLFEQPEYIETGALFYHDRTYYQPSPEDVEWALSFISPDKYTDYNPTNIGRIKEGKYPIPARLMESRYITRKSHNEQDSGVVLVNKNMHFISNLAICALNNQKERDMVTYTKVHGDKETFWFGFEMVSSNYTWAPYLPGAIGDGTLSYHKEAPKILEPLEHDNNAKPCYLHSTQMLHFDHDEKPFWFNGGILMDKHQSSNITAIMTHFAQEPGVWTHLDNSNWFRLEQAENRAISELDKDTQSIIQQSAEYYKTIYNELNK</sequence>
<dbReference type="EMBL" id="KQ964422">
    <property type="protein sequence ID" value="KXN74549.1"/>
    <property type="molecule type" value="Genomic_DNA"/>
</dbReference>
<name>A0A137PHR7_CONC2</name>
<dbReference type="OrthoDB" id="430354at2759"/>
<evidence type="ECO:0000256" key="8">
    <source>
        <dbReference type="ARBA" id="ARBA00023136"/>
    </source>
</evidence>
<dbReference type="GO" id="GO:0006493">
    <property type="term" value="P:protein O-linked glycosylation"/>
    <property type="evidence" value="ECO:0007669"/>
    <property type="project" value="TreeGrafter"/>
</dbReference>
<evidence type="ECO:0000256" key="3">
    <source>
        <dbReference type="ARBA" id="ARBA00022676"/>
    </source>
</evidence>
<evidence type="ECO:0000256" key="2">
    <source>
        <dbReference type="ARBA" id="ARBA00009105"/>
    </source>
</evidence>
<gene>
    <name evidence="10" type="ORF">CONCODRAFT_2355</name>
</gene>
<evidence type="ECO:0000313" key="11">
    <source>
        <dbReference type="Proteomes" id="UP000070444"/>
    </source>
</evidence>
<evidence type="ECO:0000256" key="7">
    <source>
        <dbReference type="ARBA" id="ARBA00022989"/>
    </source>
</evidence>
<evidence type="ECO:0000256" key="9">
    <source>
        <dbReference type="ARBA" id="ARBA00023180"/>
    </source>
</evidence>
<dbReference type="Pfam" id="PF11051">
    <property type="entry name" value="Mannosyl_trans3"/>
    <property type="match status" value="1"/>
</dbReference>
<evidence type="ECO:0000256" key="4">
    <source>
        <dbReference type="ARBA" id="ARBA00022679"/>
    </source>
</evidence>
<keyword evidence="5" id="KW-0812">Transmembrane</keyword>
<keyword evidence="8" id="KW-0472">Membrane</keyword>
<evidence type="ECO:0000256" key="1">
    <source>
        <dbReference type="ARBA" id="ARBA00004606"/>
    </source>
</evidence>